<evidence type="ECO:0000256" key="3">
    <source>
        <dbReference type="ARBA" id="ARBA00022692"/>
    </source>
</evidence>
<accession>A0A8S3GI36</accession>
<feature type="binding site" evidence="6">
    <location>
        <position position="26"/>
    </location>
    <ligand>
        <name>Na(+)</name>
        <dbReference type="ChEBI" id="CHEBI:29101"/>
        <label>1</label>
    </ligand>
</feature>
<keyword evidence="4 8" id="KW-1133">Transmembrane helix</keyword>
<dbReference type="Proteomes" id="UP000681967">
    <property type="component" value="Unassembled WGS sequence"/>
</dbReference>
<dbReference type="EMBL" id="CAJOBJ010378471">
    <property type="protein sequence ID" value="CAF5226501.1"/>
    <property type="molecule type" value="Genomic_DNA"/>
</dbReference>
<dbReference type="PANTHER" id="PTHR11616">
    <property type="entry name" value="SODIUM/CHLORIDE DEPENDENT TRANSPORTER"/>
    <property type="match status" value="1"/>
</dbReference>
<evidence type="ECO:0000256" key="6">
    <source>
        <dbReference type="PIRSR" id="PIRSR600175-1"/>
    </source>
</evidence>
<evidence type="ECO:0000256" key="1">
    <source>
        <dbReference type="ARBA" id="ARBA00004141"/>
    </source>
</evidence>
<keyword evidence="5 8" id="KW-0472">Membrane</keyword>
<dbReference type="Pfam" id="PF00209">
    <property type="entry name" value="SNF"/>
    <property type="match status" value="1"/>
</dbReference>
<evidence type="ECO:0000256" key="8">
    <source>
        <dbReference type="SAM" id="Phobius"/>
    </source>
</evidence>
<dbReference type="InterPro" id="IPR037272">
    <property type="entry name" value="SNS_sf"/>
</dbReference>
<dbReference type="PANTHER" id="PTHR11616:SF241">
    <property type="entry name" value="SODIUM- AND CHLORIDE-DEPENDENT GLYCINE TRANSPORTER 2"/>
    <property type="match status" value="1"/>
</dbReference>
<keyword evidence="6" id="KW-0479">Metal-binding</keyword>
<dbReference type="GO" id="GO:0005283">
    <property type="term" value="F:amino acid:sodium symporter activity"/>
    <property type="evidence" value="ECO:0007669"/>
    <property type="project" value="TreeGrafter"/>
</dbReference>
<gene>
    <name evidence="9" type="ORF">BYL167_LOCUS75615</name>
    <name evidence="10" type="ORF">GIL414_LOCUS87153</name>
</gene>
<comment type="similarity">
    <text evidence="7">Belongs to the sodium:neurotransmitter symporter (SNF) (TC 2.A.22) family.</text>
</comment>
<feature type="binding site" evidence="6">
    <location>
        <position position="22"/>
    </location>
    <ligand>
        <name>Na(+)</name>
        <dbReference type="ChEBI" id="CHEBI:29101"/>
        <label>1</label>
    </ligand>
</feature>
<dbReference type="PROSITE" id="PS00610">
    <property type="entry name" value="NA_NEUROTRAN_SYMP_1"/>
    <property type="match status" value="1"/>
</dbReference>
<keyword evidence="2 7" id="KW-0813">Transport</keyword>
<keyword evidence="7" id="KW-0769">Symport</keyword>
<keyword evidence="6" id="KW-0915">Sodium</keyword>
<dbReference type="Proteomes" id="UP000681720">
    <property type="component" value="Unassembled WGS sequence"/>
</dbReference>
<feature type="non-terminal residue" evidence="9">
    <location>
        <position position="1"/>
    </location>
</feature>
<dbReference type="AlphaFoldDB" id="A0A8S3GI36"/>
<dbReference type="GO" id="GO:0005886">
    <property type="term" value="C:plasma membrane"/>
    <property type="evidence" value="ECO:0007669"/>
    <property type="project" value="TreeGrafter"/>
</dbReference>
<dbReference type="GO" id="GO:0089718">
    <property type="term" value="P:amino acid import across plasma membrane"/>
    <property type="evidence" value="ECO:0007669"/>
    <property type="project" value="TreeGrafter"/>
</dbReference>
<evidence type="ECO:0000256" key="7">
    <source>
        <dbReference type="RuleBase" id="RU003732"/>
    </source>
</evidence>
<dbReference type="InterPro" id="IPR000175">
    <property type="entry name" value="Na/ntran_symport"/>
</dbReference>
<feature type="transmembrane region" description="Helical" evidence="8">
    <location>
        <begin position="40"/>
        <end position="60"/>
    </location>
</feature>
<name>A0A8S3GI36_9BILA</name>
<evidence type="ECO:0000256" key="5">
    <source>
        <dbReference type="ARBA" id="ARBA00023136"/>
    </source>
</evidence>
<dbReference type="GO" id="GO:0046872">
    <property type="term" value="F:metal ion binding"/>
    <property type="evidence" value="ECO:0007669"/>
    <property type="project" value="UniProtKB-KW"/>
</dbReference>
<sequence length="106" mass="11692">PEDVHQWDRPIEFVLSLISNSVGLGNVWRFPYLAAKSGGGAFLIPYFTLYFLIGAPLYYMELALGQFSSRGPATGFELAKGWRGVGIAMIVNSVLGMLSYNVIISW</sequence>
<dbReference type="SUPFAM" id="SSF161070">
    <property type="entry name" value="SNF-like"/>
    <property type="match status" value="1"/>
</dbReference>
<evidence type="ECO:0000313" key="11">
    <source>
        <dbReference type="Proteomes" id="UP000681967"/>
    </source>
</evidence>
<evidence type="ECO:0000256" key="4">
    <source>
        <dbReference type="ARBA" id="ARBA00022989"/>
    </source>
</evidence>
<dbReference type="EMBL" id="CAJOBH010270987">
    <property type="protein sequence ID" value="CAF5164820.1"/>
    <property type="molecule type" value="Genomic_DNA"/>
</dbReference>
<dbReference type="PROSITE" id="PS50267">
    <property type="entry name" value="NA_NEUROTRAN_SYMP_3"/>
    <property type="match status" value="1"/>
</dbReference>
<evidence type="ECO:0000256" key="2">
    <source>
        <dbReference type="ARBA" id="ARBA00022448"/>
    </source>
</evidence>
<feature type="transmembrane region" description="Helical" evidence="8">
    <location>
        <begin position="81"/>
        <end position="103"/>
    </location>
</feature>
<comment type="caution">
    <text evidence="9">The sequence shown here is derived from an EMBL/GenBank/DDBJ whole genome shotgun (WGS) entry which is preliminary data.</text>
</comment>
<feature type="non-terminal residue" evidence="9">
    <location>
        <position position="106"/>
    </location>
</feature>
<proteinExistence type="inferred from homology"/>
<reference evidence="9" key="1">
    <citation type="submission" date="2021-02" db="EMBL/GenBank/DDBJ databases">
        <authorList>
            <person name="Nowell W R."/>
        </authorList>
    </citation>
    <scope>NUCLEOTIDE SEQUENCE</scope>
</reference>
<organism evidence="9 11">
    <name type="scientific">Rotaria magnacalcarata</name>
    <dbReference type="NCBI Taxonomy" id="392030"/>
    <lineage>
        <taxon>Eukaryota</taxon>
        <taxon>Metazoa</taxon>
        <taxon>Spiralia</taxon>
        <taxon>Gnathifera</taxon>
        <taxon>Rotifera</taxon>
        <taxon>Eurotatoria</taxon>
        <taxon>Bdelloidea</taxon>
        <taxon>Philodinida</taxon>
        <taxon>Philodinidae</taxon>
        <taxon>Rotaria</taxon>
    </lineage>
</organism>
<dbReference type="PRINTS" id="PR00176">
    <property type="entry name" value="NANEUSMPORT"/>
</dbReference>
<evidence type="ECO:0000313" key="10">
    <source>
        <dbReference type="EMBL" id="CAF5226501.1"/>
    </source>
</evidence>
<keyword evidence="3 7" id="KW-0812">Transmembrane</keyword>
<protein>
    <recommendedName>
        <fullName evidence="7">Transporter</fullName>
    </recommendedName>
</protein>
<comment type="subcellular location">
    <subcellularLocation>
        <location evidence="1">Membrane</location>
        <topology evidence="1">Multi-pass membrane protein</topology>
    </subcellularLocation>
</comment>
<evidence type="ECO:0000313" key="9">
    <source>
        <dbReference type="EMBL" id="CAF5164820.1"/>
    </source>
</evidence>